<feature type="chain" id="PRO_5039932726" evidence="1">
    <location>
        <begin position="23"/>
        <end position="113"/>
    </location>
</feature>
<dbReference type="AlphaFoldDB" id="A0A9J7DPX5"/>
<organism evidence="2 3">
    <name type="scientific">Spodoptera litura</name>
    <name type="common">Asian cotton leafworm</name>
    <dbReference type="NCBI Taxonomy" id="69820"/>
    <lineage>
        <taxon>Eukaryota</taxon>
        <taxon>Metazoa</taxon>
        <taxon>Ecdysozoa</taxon>
        <taxon>Arthropoda</taxon>
        <taxon>Hexapoda</taxon>
        <taxon>Insecta</taxon>
        <taxon>Pterygota</taxon>
        <taxon>Neoptera</taxon>
        <taxon>Endopterygota</taxon>
        <taxon>Lepidoptera</taxon>
        <taxon>Glossata</taxon>
        <taxon>Ditrysia</taxon>
        <taxon>Noctuoidea</taxon>
        <taxon>Noctuidae</taxon>
        <taxon>Amphipyrinae</taxon>
        <taxon>Spodoptera</taxon>
    </lineage>
</organism>
<keyword evidence="1" id="KW-0732">Signal</keyword>
<protein>
    <submittedName>
        <fullName evidence="3">Uncharacterized protein LOC111348007</fullName>
    </submittedName>
</protein>
<evidence type="ECO:0000313" key="2">
    <source>
        <dbReference type="Proteomes" id="UP000301870"/>
    </source>
</evidence>
<name>A0A9J7DPX5_SPOLT</name>
<dbReference type="GeneID" id="111348007"/>
<dbReference type="KEGG" id="sliu:111348007"/>
<evidence type="ECO:0000313" key="3">
    <source>
        <dbReference type="RefSeq" id="XP_022814219.1"/>
    </source>
</evidence>
<keyword evidence="2" id="KW-1185">Reference proteome</keyword>
<reference evidence="3" key="1">
    <citation type="submission" date="2025-08" db="UniProtKB">
        <authorList>
            <consortium name="RefSeq"/>
        </authorList>
    </citation>
    <scope>IDENTIFICATION</scope>
    <source>
        <strain evidence="3">Ishihara</strain>
        <tissue evidence="3">Whole body</tissue>
    </source>
</reference>
<feature type="signal peptide" evidence="1">
    <location>
        <begin position="1"/>
        <end position="22"/>
    </location>
</feature>
<proteinExistence type="predicted"/>
<accession>A0A9J7DPX5</accession>
<dbReference type="RefSeq" id="XP_022814219.1">
    <property type="nucleotide sequence ID" value="XM_022958451.1"/>
</dbReference>
<gene>
    <name evidence="3" type="primary">LOC111348007</name>
</gene>
<dbReference type="Proteomes" id="UP000301870">
    <property type="component" value="Chromosome 6"/>
</dbReference>
<evidence type="ECO:0000256" key="1">
    <source>
        <dbReference type="SAM" id="SignalP"/>
    </source>
</evidence>
<sequence length="113" mass="12968">MATTSKILHLFCLFVVVNGVFSKYVKFDSTAKSEDSVNSDNVNKINLSSDLYCYEIDKVVIRDVEAGSVTSDEISYHKRIKRVVITDDKCSENHTRYRVNENLTLCLDNMYEN</sequence>